<feature type="transmembrane region" description="Helical" evidence="1">
    <location>
        <begin position="554"/>
        <end position="577"/>
    </location>
</feature>
<feature type="transmembrane region" description="Helical" evidence="1">
    <location>
        <begin position="467"/>
        <end position="486"/>
    </location>
</feature>
<feature type="transmembrane region" description="Helical" evidence="1">
    <location>
        <begin position="498"/>
        <end position="517"/>
    </location>
</feature>
<sequence length="701" mass="76910">MSPDCQETSDPPGSKELPAAACVRGLNSAARAGLGNFQEKKPEDADEPRFFQKVGGGAYIYRLGERRWCIGPDLYGEEVIWAETSFACDRLPNSPWAKVAETTAGDPASEDRRFRSPDVAASFTKVQEQPFIPHACRAVAVLRMSAVLDSRALLVQSRRQPFINKMLASFLQKEVCRVRVQSWLNMLACLVNLGITYGSFTGAFGATNEELSEKYQSLVTPAGYAFAIWGAIFTWEGIFAVAQMFPSFSTSPVVDTVTPWWIFACCCQVAWALFFAQDLIPGSLVCMLGILLGLVNSAHRLPARDLPGVQLAVCLAGIAVIVALFTFAAPRADPLIGLVAAWALLGIYVELENPENLLNMNKFNYIAWPQFVIESVRRTALVLSIASACAASIANFRSGWQRMRAFDKSLTSDDEVCRVRVQSWLNMLAYLVNLGITYGSLTGAFGATNEELSEKYQSLVTPAGYAFAIWGAIFTWEGIFAVAQMFPSLSTSPVVDTVTPWWIFACCFQVAWTLFFAQDLIPGSLVCMLGILLSLVTAILRTDFLPEISLKEYFLLRAPFSLHCGWIIAASVLNINVLADYYMSSQETLLMLAMVCLAGIAVIVALFTFAAPRADPLIGLVAAWALLGIYVELENPENLLNMNKFNYIAWPQFVIESVRRTALVLSIASACAASIAIFRSGWQRMRASDKSLTSDDATAVI</sequence>
<feature type="transmembrane region" description="Helical" evidence="1">
    <location>
        <begin position="280"/>
        <end position="297"/>
    </location>
</feature>
<feature type="transmembrane region" description="Helical" evidence="1">
    <location>
        <begin position="617"/>
        <end position="633"/>
    </location>
</feature>
<comment type="caution">
    <text evidence="2">The sequence shown here is derived from an EMBL/GenBank/DDBJ whole genome shotgun (WGS) entry which is preliminary data.</text>
</comment>
<feature type="transmembrane region" description="Helical" evidence="1">
    <location>
        <begin position="335"/>
        <end position="351"/>
    </location>
</feature>
<dbReference type="EMBL" id="CAMXCT020006742">
    <property type="protein sequence ID" value="CAL1172681.1"/>
    <property type="molecule type" value="Genomic_DNA"/>
</dbReference>
<feature type="transmembrane region" description="Helical" evidence="1">
    <location>
        <begin position="224"/>
        <end position="245"/>
    </location>
</feature>
<gene>
    <name evidence="2" type="ORF">C1SCF055_LOCUS43814</name>
</gene>
<dbReference type="OrthoDB" id="5586934at2759"/>
<keyword evidence="1" id="KW-1133">Transmembrane helix</keyword>
<proteinExistence type="predicted"/>
<accession>A0A9P1GQH2</accession>
<name>A0A9P1GQH2_9DINO</name>
<feature type="transmembrane region" description="Helical" evidence="1">
    <location>
        <begin position="589"/>
        <end position="610"/>
    </location>
</feature>
<feature type="transmembrane region" description="Helical" evidence="1">
    <location>
        <begin position="523"/>
        <end position="542"/>
    </location>
</feature>
<protein>
    <submittedName>
        <fullName evidence="2">Uncharacterized protein</fullName>
    </submittedName>
</protein>
<dbReference type="EMBL" id="CAMXCT030006742">
    <property type="protein sequence ID" value="CAL4806618.1"/>
    <property type="molecule type" value="Genomic_DNA"/>
</dbReference>
<feature type="transmembrane region" description="Helical" evidence="1">
    <location>
        <begin position="662"/>
        <end position="682"/>
    </location>
</feature>
<dbReference type="PANTHER" id="PTHR33802">
    <property type="entry name" value="SI:CH211-161H7.5-RELATED"/>
    <property type="match status" value="1"/>
</dbReference>
<evidence type="ECO:0000256" key="1">
    <source>
        <dbReference type="SAM" id="Phobius"/>
    </source>
</evidence>
<feature type="transmembrane region" description="Helical" evidence="1">
    <location>
        <begin position="309"/>
        <end position="329"/>
    </location>
</feature>
<organism evidence="2">
    <name type="scientific">Cladocopium goreaui</name>
    <dbReference type="NCBI Taxonomy" id="2562237"/>
    <lineage>
        <taxon>Eukaryota</taxon>
        <taxon>Sar</taxon>
        <taxon>Alveolata</taxon>
        <taxon>Dinophyceae</taxon>
        <taxon>Suessiales</taxon>
        <taxon>Symbiodiniaceae</taxon>
        <taxon>Cladocopium</taxon>
    </lineage>
</organism>
<dbReference type="Proteomes" id="UP001152797">
    <property type="component" value="Unassembled WGS sequence"/>
</dbReference>
<reference evidence="3 4" key="2">
    <citation type="submission" date="2024-05" db="EMBL/GenBank/DDBJ databases">
        <authorList>
            <person name="Chen Y."/>
            <person name="Shah S."/>
            <person name="Dougan E. K."/>
            <person name="Thang M."/>
            <person name="Chan C."/>
        </authorList>
    </citation>
    <scope>NUCLEOTIDE SEQUENCE [LARGE SCALE GENOMIC DNA]</scope>
</reference>
<keyword evidence="4" id="KW-1185">Reference proteome</keyword>
<keyword evidence="1" id="KW-0472">Membrane</keyword>
<dbReference type="PANTHER" id="PTHR33802:SF1">
    <property type="entry name" value="XK-RELATED PROTEIN"/>
    <property type="match status" value="1"/>
</dbReference>
<evidence type="ECO:0000313" key="4">
    <source>
        <dbReference type="Proteomes" id="UP001152797"/>
    </source>
</evidence>
<reference evidence="2" key="1">
    <citation type="submission" date="2022-10" db="EMBL/GenBank/DDBJ databases">
        <authorList>
            <person name="Chen Y."/>
            <person name="Dougan E. K."/>
            <person name="Chan C."/>
            <person name="Rhodes N."/>
            <person name="Thang M."/>
        </authorList>
    </citation>
    <scope>NUCLEOTIDE SEQUENCE</scope>
</reference>
<evidence type="ECO:0000313" key="3">
    <source>
        <dbReference type="EMBL" id="CAL4806618.1"/>
    </source>
</evidence>
<feature type="transmembrane region" description="Helical" evidence="1">
    <location>
        <begin position="428"/>
        <end position="447"/>
    </location>
</feature>
<dbReference type="EMBL" id="CAMXCT010006742">
    <property type="protein sequence ID" value="CAI4019306.1"/>
    <property type="molecule type" value="Genomic_DNA"/>
</dbReference>
<dbReference type="AlphaFoldDB" id="A0A9P1GQH2"/>
<keyword evidence="1" id="KW-0812">Transmembrane</keyword>
<evidence type="ECO:0000313" key="2">
    <source>
        <dbReference type="EMBL" id="CAI4019306.1"/>
    </source>
</evidence>
<feature type="transmembrane region" description="Helical" evidence="1">
    <location>
        <begin position="183"/>
        <end position="204"/>
    </location>
</feature>